<keyword evidence="8" id="KW-1185">Reference proteome</keyword>
<evidence type="ECO:0000256" key="5">
    <source>
        <dbReference type="ARBA" id="ARBA00022807"/>
    </source>
</evidence>
<dbReference type="PANTHER" id="PTHR23402">
    <property type="entry name" value="PROTEASE FAMILY C15 PYROGLUTAMYL-PEPTIDASE I-RELATED"/>
    <property type="match status" value="1"/>
</dbReference>
<dbReference type="RefSeq" id="WP_215341208.1">
    <property type="nucleotide sequence ID" value="NZ_JAGSGD010000001.1"/>
</dbReference>
<dbReference type="InterPro" id="IPR016125">
    <property type="entry name" value="Peptidase_C15-like"/>
</dbReference>
<evidence type="ECO:0000256" key="6">
    <source>
        <dbReference type="PROSITE-ProRule" id="PRU10077"/>
    </source>
</evidence>
<dbReference type="GO" id="GO:0006508">
    <property type="term" value="P:proteolysis"/>
    <property type="evidence" value="ECO:0007669"/>
    <property type="project" value="UniProtKB-KW"/>
</dbReference>
<dbReference type="SUPFAM" id="SSF53182">
    <property type="entry name" value="Pyrrolidone carboxyl peptidase (pyroglutamate aminopeptidase)"/>
    <property type="match status" value="1"/>
</dbReference>
<feature type="active site" evidence="6">
    <location>
        <position position="147"/>
    </location>
</feature>
<dbReference type="InterPro" id="IPR033694">
    <property type="entry name" value="PGPEP1_Cys_AS"/>
</dbReference>
<evidence type="ECO:0000256" key="3">
    <source>
        <dbReference type="ARBA" id="ARBA00022670"/>
    </source>
</evidence>
<accession>A0A941D444</accession>
<keyword evidence="5" id="KW-0788">Thiol protease</keyword>
<dbReference type="PRINTS" id="PR00706">
    <property type="entry name" value="PYROGLUPTASE"/>
</dbReference>
<comment type="caution">
    <text evidence="7">The sequence shown here is derived from an EMBL/GenBank/DDBJ whole genome shotgun (WGS) entry which is preliminary data.</text>
</comment>
<evidence type="ECO:0000313" key="8">
    <source>
        <dbReference type="Proteomes" id="UP000622580"/>
    </source>
</evidence>
<dbReference type="InterPro" id="IPR000816">
    <property type="entry name" value="Peptidase_C15"/>
</dbReference>
<dbReference type="InterPro" id="IPR036440">
    <property type="entry name" value="Peptidase_C15-like_sf"/>
</dbReference>
<protein>
    <recommendedName>
        <fullName evidence="6">Pyroglutamyl-peptidase I</fullName>
        <ecNumber evidence="6">3.4.19.3</ecNumber>
    </recommendedName>
</protein>
<dbReference type="GO" id="GO:0016920">
    <property type="term" value="F:pyroglutamyl-peptidase activity"/>
    <property type="evidence" value="ECO:0007669"/>
    <property type="project" value="UniProtKB-EC"/>
</dbReference>
<keyword evidence="2" id="KW-0963">Cytoplasm</keyword>
<comment type="catalytic activity">
    <reaction evidence="6">
        <text>Release of an N-terminal pyroglutamyl group from a polypeptide, the second amino acid generally not being Pro.</text>
        <dbReference type="EC" id="3.4.19.3"/>
    </reaction>
</comment>
<dbReference type="GO" id="GO:0005829">
    <property type="term" value="C:cytosol"/>
    <property type="evidence" value="ECO:0007669"/>
    <property type="project" value="InterPro"/>
</dbReference>
<organism evidence="7 8">
    <name type="scientific">Phenylobacterium glaciei</name>
    <dbReference type="NCBI Taxonomy" id="2803784"/>
    <lineage>
        <taxon>Bacteria</taxon>
        <taxon>Pseudomonadati</taxon>
        <taxon>Pseudomonadota</taxon>
        <taxon>Alphaproteobacteria</taxon>
        <taxon>Caulobacterales</taxon>
        <taxon>Caulobacteraceae</taxon>
        <taxon>Phenylobacterium</taxon>
    </lineage>
</organism>
<evidence type="ECO:0000313" key="7">
    <source>
        <dbReference type="EMBL" id="MBR7620473.1"/>
    </source>
</evidence>
<dbReference type="PIRSF" id="PIRSF015592">
    <property type="entry name" value="Prld-crbxl_pptds"/>
    <property type="match status" value="1"/>
</dbReference>
<dbReference type="PROSITE" id="PS01334">
    <property type="entry name" value="PYRASE_CYS"/>
    <property type="match status" value="1"/>
</dbReference>
<keyword evidence="4" id="KW-0378">Hydrolase</keyword>
<dbReference type="AlphaFoldDB" id="A0A941D444"/>
<name>A0A941D444_9CAUL</name>
<evidence type="ECO:0000256" key="2">
    <source>
        <dbReference type="ARBA" id="ARBA00022490"/>
    </source>
</evidence>
<dbReference type="PANTHER" id="PTHR23402:SF1">
    <property type="entry name" value="PYROGLUTAMYL-PEPTIDASE I"/>
    <property type="match status" value="1"/>
</dbReference>
<reference evidence="7" key="1">
    <citation type="submission" date="2021-04" db="EMBL/GenBank/DDBJ databases">
        <title>Draft genome assembly of strain Phenylobacterium sp. 20VBR1 using MiniION and Illumina platforms.</title>
        <authorList>
            <person name="Thomas F.A."/>
            <person name="Krishnan K.P."/>
            <person name="Sinha R.K."/>
        </authorList>
    </citation>
    <scope>NUCLEOTIDE SEQUENCE</scope>
    <source>
        <strain evidence="7">20VBR1</strain>
    </source>
</reference>
<evidence type="ECO:0000256" key="1">
    <source>
        <dbReference type="ARBA" id="ARBA00006641"/>
    </source>
</evidence>
<comment type="similarity">
    <text evidence="1">Belongs to the peptidase C15 family.</text>
</comment>
<dbReference type="Proteomes" id="UP000622580">
    <property type="component" value="Unassembled WGS sequence"/>
</dbReference>
<dbReference type="Gene3D" id="3.40.630.20">
    <property type="entry name" value="Peptidase C15, pyroglutamyl peptidase I-like"/>
    <property type="match status" value="1"/>
</dbReference>
<keyword evidence="3" id="KW-0645">Protease</keyword>
<evidence type="ECO:0000256" key="4">
    <source>
        <dbReference type="ARBA" id="ARBA00022801"/>
    </source>
</evidence>
<dbReference type="EC" id="3.4.19.3" evidence="6"/>
<sequence>MTQSRLLVCGFGSFPAAPRNPSGAVVEALAQEAWAPPGFEVEYLTLPVAWTGSVEAIQDVLAARSADAVLVVGVATESDAFRVETMGRNHAGRAKPDHAGDVWEGSVIKPDGPGALASTAPTGDILDALIGSHLAARLSDDAGDYLCNFTLYRLLAEQAAPSVGFLHVPQVREFSESANGSLQDIDQAVRATVRAMANALSRPVAERRTA</sequence>
<dbReference type="Pfam" id="PF01470">
    <property type="entry name" value="Peptidase_C15"/>
    <property type="match status" value="1"/>
</dbReference>
<gene>
    <name evidence="7" type="ORF">JKL49_13855</name>
</gene>
<dbReference type="EMBL" id="JAGSGD010000001">
    <property type="protein sequence ID" value="MBR7620473.1"/>
    <property type="molecule type" value="Genomic_DNA"/>
</dbReference>
<proteinExistence type="inferred from homology"/>